<dbReference type="WBParaSite" id="ALUE_0001033401-mRNA-1">
    <property type="protein sequence ID" value="ALUE_0001033401-mRNA-1"/>
    <property type="gene ID" value="ALUE_0001033401"/>
</dbReference>
<dbReference type="PROSITE" id="PS51808">
    <property type="entry name" value="CHCH"/>
    <property type="match status" value="1"/>
</dbReference>
<dbReference type="SUPFAM" id="SSF47072">
    <property type="entry name" value="Cysteine alpha-hairpin motif"/>
    <property type="match status" value="1"/>
</dbReference>
<dbReference type="Proteomes" id="UP000036681">
    <property type="component" value="Unplaced"/>
</dbReference>
<evidence type="ECO:0000313" key="10">
    <source>
        <dbReference type="Proteomes" id="UP000036681"/>
    </source>
</evidence>
<keyword evidence="5" id="KW-0496">Mitochondrion</keyword>
<evidence type="ECO:0000256" key="3">
    <source>
        <dbReference type="ARBA" id="ARBA00022723"/>
    </source>
</evidence>
<name>A0A9J2PLY4_ASCLU</name>
<dbReference type="InterPro" id="IPR007745">
    <property type="entry name" value="Cyt_c_oxidase_Cu-chaperone"/>
</dbReference>
<keyword evidence="4 8" id="KW-0186">Copper</keyword>
<sequence>MSEKKDCPLSNDEPKKLKPCCACPETKKARDECIVLNGEEKCGTYIEAHKKCLRDHGFDLQLSQQEILKRDIAIKNQIECIKHLEKSSQKQVGDLCGQVKKQIVELAVHIDTLQRLANKVKSVKQREELLVHVKEHRMELQRNRQSLRQAVLTQMKYIEEYSRDYLFRHGDMNNEEMELRNRIKRSENLKNESMKANFFTPE</sequence>
<keyword evidence="10" id="KW-1185">Reference proteome</keyword>
<feature type="binding site" evidence="8">
    <location>
        <position position="20"/>
    </location>
    <ligand>
        <name>Cu cation</name>
        <dbReference type="ChEBI" id="CHEBI:23378"/>
    </ligand>
</feature>
<organism evidence="10 11">
    <name type="scientific">Ascaris lumbricoides</name>
    <name type="common">Giant roundworm</name>
    <dbReference type="NCBI Taxonomy" id="6252"/>
    <lineage>
        <taxon>Eukaryota</taxon>
        <taxon>Metazoa</taxon>
        <taxon>Ecdysozoa</taxon>
        <taxon>Nematoda</taxon>
        <taxon>Chromadorea</taxon>
        <taxon>Rhabditida</taxon>
        <taxon>Spirurina</taxon>
        <taxon>Ascaridomorpha</taxon>
        <taxon>Ascaridoidea</taxon>
        <taxon>Ascarididae</taxon>
        <taxon>Ascaris</taxon>
    </lineage>
</organism>
<comment type="similarity">
    <text evidence="2">Belongs to the COX17 family.</text>
</comment>
<keyword evidence="9" id="KW-0175">Coiled coil</keyword>
<keyword evidence="7" id="KW-0143">Chaperone</keyword>
<dbReference type="GO" id="GO:0005507">
    <property type="term" value="F:copper ion binding"/>
    <property type="evidence" value="ECO:0007669"/>
    <property type="project" value="InterPro"/>
</dbReference>
<evidence type="ECO:0000256" key="5">
    <source>
        <dbReference type="ARBA" id="ARBA00023128"/>
    </source>
</evidence>
<dbReference type="PANTHER" id="PTHR16719">
    <property type="entry name" value="CYTOCHROME C OXIDASE COPPER CHAPERONE"/>
    <property type="match status" value="1"/>
</dbReference>
<comment type="subcellular location">
    <subcellularLocation>
        <location evidence="1">Mitochondrion intermembrane space</location>
    </subcellularLocation>
</comment>
<dbReference type="GO" id="GO:0033617">
    <property type="term" value="P:mitochondrial respiratory chain complex IV assembly"/>
    <property type="evidence" value="ECO:0007669"/>
    <property type="project" value="TreeGrafter"/>
</dbReference>
<keyword evidence="6" id="KW-1015">Disulfide bond</keyword>
<evidence type="ECO:0000256" key="2">
    <source>
        <dbReference type="ARBA" id="ARBA00009241"/>
    </source>
</evidence>
<reference evidence="11" key="1">
    <citation type="submission" date="2023-03" db="UniProtKB">
        <authorList>
            <consortium name="WormBaseParasite"/>
        </authorList>
    </citation>
    <scope>IDENTIFICATION</scope>
</reference>
<accession>A0A9J2PLY4</accession>
<proteinExistence type="inferred from homology"/>
<feature type="binding site" evidence="8">
    <location>
        <position position="21"/>
    </location>
    <ligand>
        <name>Cu cation</name>
        <dbReference type="ChEBI" id="CHEBI:23378"/>
    </ligand>
</feature>
<evidence type="ECO:0000256" key="9">
    <source>
        <dbReference type="SAM" id="Coils"/>
    </source>
</evidence>
<evidence type="ECO:0000256" key="7">
    <source>
        <dbReference type="ARBA" id="ARBA00023186"/>
    </source>
</evidence>
<dbReference type="Pfam" id="PF05051">
    <property type="entry name" value="COX17"/>
    <property type="match status" value="1"/>
</dbReference>
<evidence type="ECO:0000256" key="1">
    <source>
        <dbReference type="ARBA" id="ARBA00004569"/>
    </source>
</evidence>
<dbReference type="AlphaFoldDB" id="A0A9J2PLY4"/>
<dbReference type="Gene3D" id="1.10.287.1130">
    <property type="entry name" value="CytochromE C oxidase copper chaperone"/>
    <property type="match status" value="1"/>
</dbReference>
<evidence type="ECO:0000256" key="8">
    <source>
        <dbReference type="PIRSR" id="PIRSR607745-1"/>
    </source>
</evidence>
<dbReference type="InterPro" id="IPR009069">
    <property type="entry name" value="Cys_alpha_HP_mot_SF"/>
</dbReference>
<protein>
    <submittedName>
        <fullName evidence="11">Cytochrome c oxidase copper chaperone</fullName>
    </submittedName>
</protein>
<feature type="coiled-coil region" evidence="9">
    <location>
        <begin position="130"/>
        <end position="192"/>
    </location>
</feature>
<dbReference type="GO" id="GO:0016531">
    <property type="term" value="F:copper chaperone activity"/>
    <property type="evidence" value="ECO:0007669"/>
    <property type="project" value="InterPro"/>
</dbReference>
<evidence type="ECO:0000256" key="6">
    <source>
        <dbReference type="ARBA" id="ARBA00023157"/>
    </source>
</evidence>
<dbReference type="GO" id="GO:0005758">
    <property type="term" value="C:mitochondrial intermembrane space"/>
    <property type="evidence" value="ECO:0007669"/>
    <property type="project" value="UniProtKB-SubCell"/>
</dbReference>
<evidence type="ECO:0000256" key="4">
    <source>
        <dbReference type="ARBA" id="ARBA00023008"/>
    </source>
</evidence>
<dbReference type="PANTHER" id="PTHR16719:SF0">
    <property type="entry name" value="CYTOCHROME C OXIDASE COPPER CHAPERONE"/>
    <property type="match status" value="1"/>
</dbReference>
<keyword evidence="3 8" id="KW-0479">Metal-binding</keyword>
<evidence type="ECO:0000313" key="11">
    <source>
        <dbReference type="WBParaSite" id="ALUE_0001033401-mRNA-1"/>
    </source>
</evidence>